<keyword evidence="2" id="KW-0677">Repeat</keyword>
<evidence type="ECO:0000259" key="7">
    <source>
        <dbReference type="PROSITE" id="PS50923"/>
    </source>
</evidence>
<evidence type="ECO:0008006" key="12">
    <source>
        <dbReference type="Google" id="ProtNLM"/>
    </source>
</evidence>
<dbReference type="CDD" id="cd00037">
    <property type="entry name" value="CLECT"/>
    <property type="match status" value="5"/>
</dbReference>
<dbReference type="InterPro" id="IPR002889">
    <property type="entry name" value="WSC_carb-bd"/>
</dbReference>
<keyword evidence="4" id="KW-0768">Sushi</keyword>
<feature type="domain" description="Sushi" evidence="7">
    <location>
        <begin position="3090"/>
        <end position="3174"/>
    </location>
</feature>
<feature type="disulfide bond" evidence="5">
    <location>
        <begin position="1348"/>
        <end position="1374"/>
    </location>
</feature>
<evidence type="ECO:0000259" key="6">
    <source>
        <dbReference type="PROSITE" id="PS50041"/>
    </source>
</evidence>
<feature type="domain" description="Fibronectin type-II" evidence="8">
    <location>
        <begin position="2944"/>
        <end position="3000"/>
    </location>
</feature>
<feature type="domain" description="WSC" evidence="9">
    <location>
        <begin position="377"/>
        <end position="477"/>
    </location>
</feature>
<dbReference type="PANTHER" id="PTHR22801:SF63">
    <property type="entry name" value="C-TYPE LECTIN DOMAIN-CONTAINING PROTEIN"/>
    <property type="match status" value="1"/>
</dbReference>
<dbReference type="PANTHER" id="PTHR22801">
    <property type="entry name" value="LITHOSTATHINE"/>
    <property type="match status" value="1"/>
</dbReference>
<dbReference type="SMART" id="SM00032">
    <property type="entry name" value="CCP"/>
    <property type="match status" value="4"/>
</dbReference>
<evidence type="ECO:0000259" key="8">
    <source>
        <dbReference type="PROSITE" id="PS51092"/>
    </source>
</evidence>
<dbReference type="PROSITE" id="PS51092">
    <property type="entry name" value="FN2_2"/>
    <property type="match status" value="3"/>
</dbReference>
<protein>
    <recommendedName>
        <fullName evidence="12">C-type lectin domain-containing protein</fullName>
    </recommendedName>
</protein>
<dbReference type="Pfam" id="PF00059">
    <property type="entry name" value="Lectin_C"/>
    <property type="match status" value="1"/>
</dbReference>
<dbReference type="InterPro" id="IPR050801">
    <property type="entry name" value="Ca-Dep_Lectins_ImmuneDev"/>
</dbReference>
<keyword evidence="11" id="KW-1185">Reference proteome</keyword>
<dbReference type="InterPro" id="IPR016186">
    <property type="entry name" value="C-type_lectin-like/link_sf"/>
</dbReference>
<evidence type="ECO:0000256" key="1">
    <source>
        <dbReference type="ARBA" id="ARBA00022729"/>
    </source>
</evidence>
<dbReference type="Pfam" id="PF00040">
    <property type="entry name" value="fn2"/>
    <property type="match status" value="2"/>
</dbReference>
<evidence type="ECO:0000256" key="3">
    <source>
        <dbReference type="ARBA" id="ARBA00023157"/>
    </source>
</evidence>
<dbReference type="PROSITE" id="PS51212">
    <property type="entry name" value="WSC"/>
    <property type="match status" value="1"/>
</dbReference>
<evidence type="ECO:0000259" key="9">
    <source>
        <dbReference type="PROSITE" id="PS51212"/>
    </source>
</evidence>
<dbReference type="InterPro" id="IPR036943">
    <property type="entry name" value="FN_type2_sf"/>
</dbReference>
<dbReference type="Gene3D" id="3.10.100.10">
    <property type="entry name" value="Mannose-Binding Protein A, subunit A"/>
    <property type="match status" value="8"/>
</dbReference>
<gene>
    <name evidence="10" type="ORF">TCAL_06224</name>
</gene>
<evidence type="ECO:0000313" key="11">
    <source>
        <dbReference type="Proteomes" id="UP000318571"/>
    </source>
</evidence>
<dbReference type="InterPro" id="IPR000436">
    <property type="entry name" value="Sushi_SCR_CCP_dom"/>
</dbReference>
<feature type="domain" description="C-type lectin" evidence="6">
    <location>
        <begin position="1055"/>
        <end position="1177"/>
    </location>
</feature>
<dbReference type="SUPFAM" id="SSF56436">
    <property type="entry name" value="C-type lectin-like"/>
    <property type="match status" value="8"/>
</dbReference>
<dbReference type="InterPro" id="IPR000562">
    <property type="entry name" value="FN_type2_dom"/>
</dbReference>
<evidence type="ECO:0000256" key="4">
    <source>
        <dbReference type="PROSITE-ProRule" id="PRU00302"/>
    </source>
</evidence>
<dbReference type="Pfam" id="PF01822">
    <property type="entry name" value="WSC"/>
    <property type="match status" value="1"/>
</dbReference>
<keyword evidence="3 5" id="KW-1015">Disulfide bond</keyword>
<evidence type="ECO:0000313" key="10">
    <source>
        <dbReference type="EMBL" id="TRY78181.1"/>
    </source>
</evidence>
<comment type="caution">
    <text evidence="10">The sequence shown here is derived from an EMBL/GenBank/DDBJ whole genome shotgun (WGS) entry which is preliminary data.</text>
</comment>
<dbReference type="InterPro" id="IPR001304">
    <property type="entry name" value="C-type_lectin-like"/>
</dbReference>
<sequence length="3375" mass="378413">MRQPLTLYVILNQTVVCQLRLQLAKADHPDGFEHDVAFVPDSELLNDGSVRLVSNWKSAIFSIPPTLNTNHRAQVLANYGSYVGFAALDDIKITTREMCSPMWVKFPGFGFQSDILSKVDTSLDDFEMTGIDAQMLLEKYAMISSTATLEACTRRCYFGSGCDMVEIDPITLTCRFYPHLGLKNEPWFTIVQDNAPTDLYVLQCSTSQENILYNNDFWTTINAPWQVDHNCSKAELGLNSALNEEIGSQTSNAMGTWDFECNTNQGFEVRATLDLDLFPLGIDQAYLNSVNMAGLVVGWAQGLSNPINVNQGFEYKLDIEDGNPIVINQMESTTQWPLSKSLNSVSNQLSKTVSFGYLSQYPAQQSRVVPINFLVDMPFGLGCFGMTQEALSTFGAPILAPDMTPVQCLTTCATTFPSPQKRFSGLSNANECRCFEELPNPDLTLLPDLACSTPCTGDDHQFCGGNTTNVLNFFVARCPENQQRFGDYCYVQNDQDLSIEENADFCSEQEMHLFWPNSIAEILFLSEIMPKAQRHLGFMYVLDNDGIVAVDGSILVGNGATHLPLDGSPIISPSDDYQMTNNSCHILDLDNRVRSLSPCTLLTGALCKAKIAKGAGSEYLGSIIHVEVYSPIQTAPQESFGIGLPIRVELQESAYIQNKWIDLKFPHKIVLRALQIETLKAKFLKSFHLKVAEASFAQSTEFTYIEFKTGKPVLFHVFHTSFENMNNVMQRTIHLVRPRMTRHIQLELVESALEVAINLDIIGMPAKKAYAANKYLEQDHEFQRRIDLNQPGYDINPNTPLYPNGRLFYRGWINDMSLSKDILRLEFLTPTTKYFNVLVSAEDSVYTLLITSNLITNPPSGSIEWQNYRPSQTLTLEIEVQFSPDSLDLFFKGDLIDTFLFNSDFLNEPIFSRMTQETNATTSRIQFTSSREISNPFCHNGFIQLNHHISVLQYGAFDEFKMRTNVDFPSVFDPPTLTPLDVVVDKDEGLLFQIFGDPSSKNFGYIPFEFKQNCFETPNGNVKCVPGSGIMSTQSFGGSPGVNNPTVCPTGYDHLGKICMKTYTTLPTHNHGDAQSYCSPDHIYVPMDQDHNRLFRAVMKSMEATLPVPEIWIGVTRFANGSWITEEGIELSPSISDWAPGYPNELDSQANCVMASNVHGFKWINGACNQLKTVYCSYAEKLPYCPRSYEWFPEIPDSCFRISSAANHLIATNSYSSSIHIAEDMCQMEHTRLYVVETLEQGRALALWVANSPRVSSIYSTIWSGMHEAELGAYIFADQYEPSTSLSEDPAFFAEGGADRSCLRMIVSSGDPSQIGRVHTQECASISNHMFYGVCQYTQCIAQSRDLCQFPFRYQNRMYDSCITLGSLDGSPWCSGSTDTQFNHLPGSELQCPETCKVNHCPIGYRRMYKDQSCYKLSPPYPSKTKSSVDEAQAECNKDGAKLLEPRSEDFWTHFLKLESHSFLTGQHFKHNAETSFVALGLFIDFSTGTPVVQYADGTVPYEPLEGTDIPWRTGFPENDPSKACVALMSPDGKLINTPCQGYSDGDITGHGTLGYLCEARPTEATNEAGDAKVCHFPFAFDGVVYHGCIGPDVAAPDGVEQPWCATEVDGSGVLKPGMWAFCSDERSIAYSGFEGQYCSVPFLMNKRFYDTCTRQTPDAFNVMQYHWCANKLNTSLEIPYESGLKGKCSGFLIPEDSGCPDHYDMVGGNCVRISTYPVTFDEAHSACLADGGELLTILQDQMTQDIQALLEQKRKEFEHYSTTEFFWVGAEYQNGWNWMDSRSNGLQPFDAYTNWESNTPDLGCPIGLGCSTDTRLVVQAASGYTWKAAQKDELMGYICQSICPSPFRWSGRLGSTVPEAIVDCARSNATLFPFRNCNDLDNLRLSLLEIGAPVDSDYTIGGFYGITQTWNSKGPVDAEIQDSMGHSLEGVLFDVNQGLCLVQHGTLPFGMQGPMAFGVFLDASQMFTYHHSLSKIATRLHKSGYVCKIDEDFACPQGYYKYVDSCFKFVHDSKLSMVDASISCQENYEATLANISQNLEAQVLAEFIKEEEPRGNTTQYWLGTRLERDSITDPFEVFSDPLLKCNCASSVNFFKHGNKCFYKEWTPMGFEEAKTSCESHGGTLATGLDQDSLDQIFQYEETNPHVNGMWVGAATPVYPGFQCSESGPTFCQYHWTDPANTPIDPVQFSFLQSDKNSTCIRITNNGLSDEFCNTKLESLCARDSCLPEPEPNFAKMRCAIMERFGPIHRILPSQCLDQIGYVCRKDQIGSAFSKKTPVESQLILPLAKGFGLQDQSGQNTIVSGTKVGFSSQWVKTHHLGAALFGGQTHLDMATGLTGGTGFTIFFTISIWDNTATATIMDFRPSYDLDQGLLIEWRDGSPVFILRNNVGPKEFRVIDSSKLTDLNTFATFGITFDVLTNRGTIFRDNVFGFQNDTDQFANEYFDFDPENWFQTALLHGGRIGASRIDPTLNPLHGALSCIQIYNHGMTPGQILEKDTCGNEFYPICPTGQFQWNDNCFKVSIIPATFARAEANCMAMGSNGYKSELIHMIEADLLDHLSRVVQQSTGQSAFWVGLEQRSGLGYFESTDGTTRYNSTDDIWVEPGSPYTSQQCARVPGLNGGYLETKSCDAENHYVCQRKGLNQRPDDPCPMGFAFYRGTCLLPSKEAAVFEDAQEYCASQGAKVHASKTNSQFEFIKEYAGTEIGRDIWMGVQKGLKEHFIDPSMDEPLRLTDGDGKFYSDGTPFEDQTDFSFKMTSSSGHWDGPCVYLRTSVGYRARNALCSREYAFICEWKEPTCPVNYRISPELGPRSCYRTITSPGPFTANACEDPADELRHLAWPESLKALEKFRELTETVTGSIWIGGEFFPNQTWINGRGETIEIPGDYKDMSLLGNWYQPPLSDSVSSGCLKMNANGLLRNSYDNACQNASHPYACEYKACFTVQGKQCVFPFPYRNVSTTGIVTELQYTKCSTLDVYSPWCATELDVDGNIVDWDFCVQDCPSEIVEVACLSEPEFPALVNLWDGSDFVNFTANYEQGSGMVTKELDFVSFNCPQGYVFEGSNNVTHYALCHNWEYHYLFDRNARCQRVTCACPPRFSRDSVVYGTTDWGNQIYTCQRNESFPLNASITYSCPEGYVFETPEFLAFGDEKDELFVICETYADWNITHDPKCIPINCTDSPPIVPNDPKGVFDWDFANKSYLHQINYRCPLSFWGYPSTGAHSETIYCMSNKRWSIPTIEDCQQLPCKYAPPKVPEGGWFWFDMDRTKYKCPHGYEFEDGSFPFVESECAANRLWSPQSIKNCTTRKCQSPPALPYMWMDMDWPHRSSKLGVRATYRCPYKKETPDGESRQYSTCMWDKDSDNMMWYPIEIQRCS</sequence>
<dbReference type="EMBL" id="VCGU01000003">
    <property type="protein sequence ID" value="TRY78181.1"/>
    <property type="molecule type" value="Genomic_DNA"/>
</dbReference>
<feature type="non-terminal residue" evidence="10">
    <location>
        <position position="3375"/>
    </location>
</feature>
<feature type="domain" description="C-type lectin" evidence="6">
    <location>
        <begin position="2097"/>
        <end position="2222"/>
    </location>
</feature>
<dbReference type="InterPro" id="IPR016187">
    <property type="entry name" value="CTDL_fold"/>
</dbReference>
<evidence type="ECO:0000256" key="2">
    <source>
        <dbReference type="ARBA" id="ARBA00022737"/>
    </source>
</evidence>
<dbReference type="SUPFAM" id="SSF49899">
    <property type="entry name" value="Concanavalin A-like lectins/glucanases"/>
    <property type="match status" value="1"/>
</dbReference>
<comment type="caution">
    <text evidence="5">Lacks conserved residue(s) required for the propagation of feature annotation.</text>
</comment>
<dbReference type="Gene3D" id="2.10.10.10">
    <property type="entry name" value="Fibronectin, type II, collagen-binding"/>
    <property type="match status" value="4"/>
</dbReference>
<keyword evidence="1" id="KW-0732">Signal</keyword>
<evidence type="ECO:0000256" key="5">
    <source>
        <dbReference type="PROSITE-ProRule" id="PRU00479"/>
    </source>
</evidence>
<dbReference type="InterPro" id="IPR013806">
    <property type="entry name" value="Kringle-like"/>
</dbReference>
<dbReference type="Proteomes" id="UP000318571">
    <property type="component" value="Chromosome 11"/>
</dbReference>
<feature type="domain" description="Fibronectin type-II" evidence="8">
    <location>
        <begin position="1343"/>
        <end position="1394"/>
    </location>
</feature>
<proteinExistence type="predicted"/>
<accession>A0A553PKH0</accession>
<dbReference type="SUPFAM" id="SSF57440">
    <property type="entry name" value="Kringle-like"/>
    <property type="match status" value="2"/>
</dbReference>
<dbReference type="STRING" id="6832.A0A553PKH0"/>
<feature type="domain" description="C-type lectin" evidence="6">
    <location>
        <begin position="2658"/>
        <end position="2793"/>
    </location>
</feature>
<feature type="domain" description="C-type lectin" evidence="6">
    <location>
        <begin position="1707"/>
        <end position="1841"/>
    </location>
</feature>
<dbReference type="PROSITE" id="PS50041">
    <property type="entry name" value="C_TYPE_LECTIN_2"/>
    <property type="match status" value="5"/>
</dbReference>
<name>A0A553PKH0_TIGCA</name>
<dbReference type="InterPro" id="IPR013320">
    <property type="entry name" value="ConA-like_dom_sf"/>
</dbReference>
<dbReference type="PROSITE" id="PS50923">
    <property type="entry name" value="SUSHI"/>
    <property type="match status" value="1"/>
</dbReference>
<dbReference type="SMART" id="SM00034">
    <property type="entry name" value="CLECT"/>
    <property type="match status" value="8"/>
</dbReference>
<organism evidence="10 11">
    <name type="scientific">Tigriopus californicus</name>
    <name type="common">Marine copepod</name>
    <dbReference type="NCBI Taxonomy" id="6832"/>
    <lineage>
        <taxon>Eukaryota</taxon>
        <taxon>Metazoa</taxon>
        <taxon>Ecdysozoa</taxon>
        <taxon>Arthropoda</taxon>
        <taxon>Crustacea</taxon>
        <taxon>Multicrustacea</taxon>
        <taxon>Hexanauplia</taxon>
        <taxon>Copepoda</taxon>
        <taxon>Harpacticoida</taxon>
        <taxon>Harpacticidae</taxon>
        <taxon>Tigriopus</taxon>
    </lineage>
</organism>
<feature type="domain" description="C-type lectin" evidence="6">
    <location>
        <begin position="2515"/>
        <end position="2639"/>
    </location>
</feature>
<reference evidence="10 11" key="1">
    <citation type="journal article" date="2018" name="Nat. Ecol. Evol.">
        <title>Genomic signatures of mitonuclear coevolution across populations of Tigriopus californicus.</title>
        <authorList>
            <person name="Barreto F.S."/>
            <person name="Watson E.T."/>
            <person name="Lima T.G."/>
            <person name="Willett C.S."/>
            <person name="Edmands S."/>
            <person name="Li W."/>
            <person name="Burton R.S."/>
        </authorList>
    </citation>
    <scope>NUCLEOTIDE SEQUENCE [LARGE SCALE GENOMIC DNA]</scope>
    <source>
        <strain evidence="10 11">San Diego</strain>
    </source>
</reference>
<feature type="domain" description="Fibronectin type-II" evidence="8">
    <location>
        <begin position="1570"/>
        <end position="1625"/>
    </location>
</feature>
<dbReference type="SMART" id="SM00059">
    <property type="entry name" value="FN2"/>
    <property type="match status" value="3"/>
</dbReference>